<evidence type="ECO:0000313" key="11">
    <source>
        <dbReference type="EMBL" id="MBE1557074.1"/>
    </source>
</evidence>
<keyword evidence="4 8" id="KW-1133">Transmembrane helix</keyword>
<dbReference type="InterPro" id="IPR050250">
    <property type="entry name" value="Macrolide_Exporter_MacB"/>
</dbReference>
<feature type="coiled-coil region" evidence="7">
    <location>
        <begin position="618"/>
        <end position="645"/>
    </location>
</feature>
<feature type="domain" description="ABC3 transporter permease C-terminal" evidence="9">
    <location>
        <begin position="664"/>
        <end position="772"/>
    </location>
</feature>
<comment type="subcellular location">
    <subcellularLocation>
        <location evidence="1">Cell membrane</location>
        <topology evidence="1">Multi-pass membrane protein</topology>
    </subcellularLocation>
</comment>
<dbReference type="Proteomes" id="UP000658225">
    <property type="component" value="Unassembled WGS sequence"/>
</dbReference>
<keyword evidence="3 8" id="KW-0812">Transmembrane</keyword>
<reference evidence="11" key="1">
    <citation type="submission" date="2020-10" db="EMBL/GenBank/DDBJ databases">
        <title>Genomic Encyclopedia of Type Strains, Phase IV (KMG-IV): sequencing the most valuable type-strain genomes for metagenomic binning, comparative biology and taxonomic classification.</title>
        <authorList>
            <person name="Goeker M."/>
        </authorList>
    </citation>
    <scope>NUCLEOTIDE SEQUENCE</scope>
    <source>
        <strain evidence="11">DSM 13886</strain>
    </source>
</reference>
<dbReference type="Pfam" id="PF12704">
    <property type="entry name" value="MacB_PCD"/>
    <property type="match status" value="1"/>
</dbReference>
<dbReference type="GO" id="GO:0005886">
    <property type="term" value="C:plasma membrane"/>
    <property type="evidence" value="ECO:0007669"/>
    <property type="project" value="UniProtKB-SubCell"/>
</dbReference>
<dbReference type="EMBL" id="JADBEL010000048">
    <property type="protein sequence ID" value="MBE1557074.1"/>
    <property type="molecule type" value="Genomic_DNA"/>
</dbReference>
<evidence type="ECO:0000256" key="2">
    <source>
        <dbReference type="ARBA" id="ARBA00022475"/>
    </source>
</evidence>
<dbReference type="PANTHER" id="PTHR30572:SF4">
    <property type="entry name" value="ABC TRANSPORTER PERMEASE YTRF"/>
    <property type="match status" value="1"/>
</dbReference>
<feature type="transmembrane region" description="Helical" evidence="8">
    <location>
        <begin position="352"/>
        <end position="373"/>
    </location>
</feature>
<feature type="transmembrane region" description="Helical" evidence="8">
    <location>
        <begin position="12"/>
        <end position="35"/>
    </location>
</feature>
<comment type="similarity">
    <text evidence="6">Belongs to the ABC-4 integral membrane protein family.</text>
</comment>
<feature type="transmembrane region" description="Helical" evidence="8">
    <location>
        <begin position="749"/>
        <end position="772"/>
    </location>
</feature>
<dbReference type="Pfam" id="PF02687">
    <property type="entry name" value="FtsX"/>
    <property type="match status" value="2"/>
</dbReference>
<evidence type="ECO:0000256" key="5">
    <source>
        <dbReference type="ARBA" id="ARBA00023136"/>
    </source>
</evidence>
<dbReference type="RefSeq" id="WP_192600662.1">
    <property type="nucleotide sequence ID" value="NZ_JADBEL010000048.1"/>
</dbReference>
<evidence type="ECO:0000256" key="7">
    <source>
        <dbReference type="SAM" id="Coils"/>
    </source>
</evidence>
<dbReference type="GO" id="GO:0022857">
    <property type="term" value="F:transmembrane transporter activity"/>
    <property type="evidence" value="ECO:0007669"/>
    <property type="project" value="TreeGrafter"/>
</dbReference>
<name>A0A927MLS6_9BACL</name>
<feature type="transmembrane region" description="Helical" evidence="8">
    <location>
        <begin position="260"/>
        <end position="285"/>
    </location>
</feature>
<comment type="caution">
    <text evidence="11">The sequence shown here is derived from an EMBL/GenBank/DDBJ whole genome shotgun (WGS) entry which is preliminary data.</text>
</comment>
<evidence type="ECO:0000259" key="10">
    <source>
        <dbReference type="Pfam" id="PF12704"/>
    </source>
</evidence>
<proteinExistence type="inferred from homology"/>
<accession>A0A927MLS6</accession>
<dbReference type="InterPro" id="IPR025857">
    <property type="entry name" value="MacB_PCD"/>
</dbReference>
<gene>
    <name evidence="11" type="ORF">H4683_004206</name>
</gene>
<evidence type="ECO:0000256" key="3">
    <source>
        <dbReference type="ARBA" id="ARBA00022692"/>
    </source>
</evidence>
<evidence type="ECO:0000259" key="9">
    <source>
        <dbReference type="Pfam" id="PF02687"/>
    </source>
</evidence>
<keyword evidence="5 8" id="KW-0472">Membrane</keyword>
<evidence type="ECO:0000256" key="4">
    <source>
        <dbReference type="ARBA" id="ARBA00022989"/>
    </source>
</evidence>
<evidence type="ECO:0000256" key="1">
    <source>
        <dbReference type="ARBA" id="ARBA00004651"/>
    </source>
</evidence>
<evidence type="ECO:0000313" key="12">
    <source>
        <dbReference type="Proteomes" id="UP000658225"/>
    </source>
</evidence>
<feature type="transmembrane region" description="Helical" evidence="8">
    <location>
        <begin position="431"/>
        <end position="452"/>
    </location>
</feature>
<dbReference type="PANTHER" id="PTHR30572">
    <property type="entry name" value="MEMBRANE COMPONENT OF TRANSPORTER-RELATED"/>
    <property type="match status" value="1"/>
</dbReference>
<evidence type="ECO:0000256" key="6">
    <source>
        <dbReference type="ARBA" id="ARBA00038076"/>
    </source>
</evidence>
<feature type="domain" description="MacB-like periplasmic core" evidence="10">
    <location>
        <begin position="433"/>
        <end position="592"/>
    </location>
</feature>
<sequence length="791" mass="89578">MLNRKLLREWRQLFWQSLLIVVISTIGIGMFIASYKAFLSLEDSYDYTYKKMNFADLQISTTEDPSLEINKIKNIENVGHAEAREIASAAVLIEDKKDLGKIEARVVAIGDNQQINKVQLLQGEYLSERKESILVERHFADAHNINPGDRLTLSGLSDTLTLEVSGIISSPEYLWVAKDRSNVMPSPNEFGVFFVEQDVLNQLGQRISSYDVVIDSDDVEGIKGEVLEVLGKFQVIDVIEKEEHISYELLKMDLKGFQELAYLFPVLFLSISGFIIFILLTRLVDKQRPIIGTLRSLGYSKRQIKWHYLQFSLILSVIGGITGTIVGSFLGGKVYEIYRERIGLPFSVEEDYLYLWLIGIVFSVSIGALAGYFPARKAANLLPVEAMRNSLPTKDSKFYKWLMKRIDRYIKRLPITLIMLIRNMIRNIFRYGLATFGIAISISLVFTTSGLLDSVKYMLNQQFDVVENYDLSVVLQEPIEGEKFKESLLVDGVENTEGVLDIPVTVSVEGKAIQTMLRGMENDQDQYRVFENIKWLNLSSDEIDIPKDGVLISKSVQSKLGIKAGDKILVTSALHKKERLYTVKGIINLPVGSIIIQNLSELNKDFMGSSEPMVNKALMEVSGNKKEIKEQMSEMENVMTVHDNREMRTQLNDFMGLFNIFILVMFIFAIILATSILFSVIFINVVERKNEIATLRAFGYSKNQILRMFAIEHSLIAIISVILGIIFGIEGMLSISLFYNNDMLTFPLYINPISILLTIILFVVVVMIAQLVSQHGVNKINVADAIKVMDR</sequence>
<organism evidence="11 12">
    <name type="scientific">Sporosarcina limicola</name>
    <dbReference type="NCBI Taxonomy" id="34101"/>
    <lineage>
        <taxon>Bacteria</taxon>
        <taxon>Bacillati</taxon>
        <taxon>Bacillota</taxon>
        <taxon>Bacilli</taxon>
        <taxon>Bacillales</taxon>
        <taxon>Caryophanaceae</taxon>
        <taxon>Sporosarcina</taxon>
    </lineage>
</organism>
<evidence type="ECO:0000256" key="8">
    <source>
        <dbReference type="SAM" id="Phobius"/>
    </source>
</evidence>
<keyword evidence="2" id="KW-1003">Cell membrane</keyword>
<feature type="domain" description="ABC3 transporter permease C-terminal" evidence="9">
    <location>
        <begin position="263"/>
        <end position="381"/>
    </location>
</feature>
<protein>
    <submittedName>
        <fullName evidence="11">ABC transport system permease protein</fullName>
    </submittedName>
</protein>
<feature type="transmembrane region" description="Helical" evidence="8">
    <location>
        <begin position="705"/>
        <end position="729"/>
    </location>
</feature>
<dbReference type="AlphaFoldDB" id="A0A927MLS6"/>
<keyword evidence="12" id="KW-1185">Reference proteome</keyword>
<dbReference type="InterPro" id="IPR003838">
    <property type="entry name" value="ABC3_permease_C"/>
</dbReference>
<feature type="transmembrane region" description="Helical" evidence="8">
    <location>
        <begin position="657"/>
        <end position="685"/>
    </location>
</feature>
<feature type="transmembrane region" description="Helical" evidence="8">
    <location>
        <begin position="306"/>
        <end position="332"/>
    </location>
</feature>
<keyword evidence="7" id="KW-0175">Coiled coil</keyword>